<evidence type="ECO:0000313" key="1">
    <source>
        <dbReference type="EMBL" id="MFC0351376.1"/>
    </source>
</evidence>
<dbReference type="SUPFAM" id="SSF55298">
    <property type="entry name" value="YjgF-like"/>
    <property type="match status" value="1"/>
</dbReference>
<dbReference type="InterPro" id="IPR035959">
    <property type="entry name" value="RutC-like_sf"/>
</dbReference>
<sequence>MDFLQPPGWVRPRGYSNGVAAKGRTICVGGMIGWDGQEQFHCDDIAGQTRQALQNIVEVLAEGGAKPEHIVRMTWYVIDKKEYVAAYKEIGAAYRDVIGKHFPAMAAVQVAGLIEDRARVEIEVTAIVPDESLDTK</sequence>
<reference evidence="1 2" key="1">
    <citation type="submission" date="2024-09" db="EMBL/GenBank/DDBJ databases">
        <authorList>
            <person name="Sun Q."/>
            <person name="Mori K."/>
        </authorList>
    </citation>
    <scope>NUCLEOTIDE SEQUENCE [LARGE SCALE GENOMIC DNA]</scope>
    <source>
        <strain evidence="1 2">CCM 8677</strain>
    </source>
</reference>
<dbReference type="EC" id="3.5.-.-" evidence="1"/>
<evidence type="ECO:0000313" key="2">
    <source>
        <dbReference type="Proteomes" id="UP001589844"/>
    </source>
</evidence>
<keyword evidence="1" id="KW-0378">Hydrolase</keyword>
<dbReference type="InterPro" id="IPR006175">
    <property type="entry name" value="YjgF/YER057c/UK114"/>
</dbReference>
<comment type="caution">
    <text evidence="1">The sequence shown here is derived from an EMBL/GenBank/DDBJ whole genome shotgun (WGS) entry which is preliminary data.</text>
</comment>
<dbReference type="PANTHER" id="PTHR43857">
    <property type="entry name" value="BLR7761 PROTEIN"/>
    <property type="match status" value="1"/>
</dbReference>
<dbReference type="Proteomes" id="UP001589844">
    <property type="component" value="Unassembled WGS sequence"/>
</dbReference>
<dbReference type="GO" id="GO:0016787">
    <property type="term" value="F:hydrolase activity"/>
    <property type="evidence" value="ECO:0007669"/>
    <property type="project" value="UniProtKB-KW"/>
</dbReference>
<organism evidence="1 2">
    <name type="scientific">Undibacterium danionis</name>
    <dbReference type="NCBI Taxonomy" id="1812100"/>
    <lineage>
        <taxon>Bacteria</taxon>
        <taxon>Pseudomonadati</taxon>
        <taxon>Pseudomonadota</taxon>
        <taxon>Betaproteobacteria</taxon>
        <taxon>Burkholderiales</taxon>
        <taxon>Oxalobacteraceae</taxon>
        <taxon>Undibacterium</taxon>
    </lineage>
</organism>
<dbReference type="Gene3D" id="3.30.1330.40">
    <property type="entry name" value="RutC-like"/>
    <property type="match status" value="1"/>
</dbReference>
<dbReference type="PANTHER" id="PTHR43857:SF1">
    <property type="entry name" value="YJGH FAMILY PROTEIN"/>
    <property type="match status" value="1"/>
</dbReference>
<accession>A0ABV6IHQ7</accession>
<gene>
    <name evidence="1" type="ORF">ACFFJH_16270</name>
</gene>
<name>A0ABV6IHQ7_9BURK</name>
<dbReference type="EMBL" id="JBHLXJ010000018">
    <property type="protein sequence ID" value="MFC0351376.1"/>
    <property type="molecule type" value="Genomic_DNA"/>
</dbReference>
<dbReference type="Pfam" id="PF01042">
    <property type="entry name" value="Ribonuc_L-PSP"/>
    <property type="match status" value="1"/>
</dbReference>
<dbReference type="CDD" id="cd00448">
    <property type="entry name" value="YjgF_YER057c_UK114_family"/>
    <property type="match status" value="1"/>
</dbReference>
<protein>
    <submittedName>
        <fullName evidence="1">RidA family protein</fullName>
        <ecNumber evidence="1">3.5.-.-</ecNumber>
    </submittedName>
</protein>
<dbReference type="RefSeq" id="WP_390213996.1">
    <property type="nucleotide sequence ID" value="NZ_JBHLXJ010000018.1"/>
</dbReference>
<keyword evidence="2" id="KW-1185">Reference proteome</keyword>
<proteinExistence type="predicted"/>